<evidence type="ECO:0000256" key="5">
    <source>
        <dbReference type="ARBA" id="ARBA00023128"/>
    </source>
</evidence>
<protein>
    <recommendedName>
        <fullName evidence="7">Cytochrome c oxidase subunit 8, mitochondrial</fullName>
    </recommendedName>
    <alternativeName>
        <fullName evidence="7">Cytochrome c oxidase polypeptide VIII</fullName>
    </alternativeName>
</protein>
<comment type="subcellular location">
    <subcellularLocation>
        <location evidence="1 7">Mitochondrion inner membrane</location>
        <topology evidence="1 7">Single-pass membrane protein</topology>
    </subcellularLocation>
</comment>
<keyword evidence="5 7" id="KW-0496">Mitochondrion</keyword>
<dbReference type="RefSeq" id="XP_018282862.1">
    <property type="nucleotide sequence ID" value="XM_018421636.1"/>
</dbReference>
<dbReference type="Gene3D" id="4.10.49.10">
    <property type="entry name" value="Cytochrome c oxidase subunit VIIc"/>
    <property type="match status" value="1"/>
</dbReference>
<dbReference type="Proteomes" id="UP000053611">
    <property type="component" value="Unassembled WGS sequence"/>
</dbReference>
<evidence type="ECO:0000256" key="4">
    <source>
        <dbReference type="ARBA" id="ARBA00022792"/>
    </source>
</evidence>
<evidence type="ECO:0000256" key="1">
    <source>
        <dbReference type="ARBA" id="ARBA00004434"/>
    </source>
</evidence>
<dbReference type="GO" id="GO:0005743">
    <property type="term" value="C:mitochondrial inner membrane"/>
    <property type="evidence" value="ECO:0007669"/>
    <property type="project" value="UniProtKB-SubCell"/>
</dbReference>
<reference evidence="8 9" key="1">
    <citation type="submission" date="2015-03" db="EMBL/GenBank/DDBJ databases">
        <title>Genomics and transcriptomics of the oil-accumulating basidiomycete yeast T. oleaginosus allow insights into substrate utilization and the diverse evolutionary trajectories of mating systems in fungi.</title>
        <authorList>
            <consortium name="DOE Joint Genome Institute"/>
            <person name="Kourist R."/>
            <person name="Kracht O."/>
            <person name="Bracharz F."/>
            <person name="Lipzen A."/>
            <person name="Nolan M."/>
            <person name="Ohm R."/>
            <person name="Grigoriev I."/>
            <person name="Sun S."/>
            <person name="Heitman J."/>
            <person name="Bruck T."/>
            <person name="Nowrousian M."/>
        </authorList>
    </citation>
    <scope>NUCLEOTIDE SEQUENCE [LARGE SCALE GENOMIC DNA]</scope>
    <source>
        <strain evidence="8 9">IBC0246</strain>
    </source>
</reference>
<comment type="function">
    <text evidence="7">Component of the cytochrome c oxidase, the last enzyme in the mitochondrial electron transport chain which drives oxidative phosphorylation. The respiratory chain contains 3 multisubunit complexes succinate dehydrogenase (complex II, CII), ubiquinol-cytochrome c oxidoreductase (cytochrome b-c1 complex, complex III, CIII) and cytochrome c oxidase (complex IV, CIV), that cooperate to transfer electrons derived from NADH and succinate to molecular oxygen, creating an electrochemical gradient over the inner membrane that drives transmembrane transport and the ATP synthase. Cytochrome c oxidase is the component of the respiratory chain that catalyzes the reduction of oxygen to water. Electrons originating from reduced cytochrome c in the intermembrane space (IMS) are transferred via the dinuclear copper A center (CU(A)) of subunit 2 and heme A of subunit 1 to the active site in subunit 1, a binuclear center (BNC) formed by heme A3 and copper B (CU(B)). The BNC reduces molecular oxygen to 2 water molecules using 4 electrons from cytochrome c in the IMS and 4 protons from the mitochondrial matrix.</text>
</comment>
<evidence type="ECO:0000256" key="6">
    <source>
        <dbReference type="ARBA" id="ARBA00023136"/>
    </source>
</evidence>
<name>A0A0J0XZA1_9TREE</name>
<keyword evidence="9" id="KW-1185">Reference proteome</keyword>
<comment type="pathway">
    <text evidence="2 7">Energy metabolism; oxidative phosphorylation.</text>
</comment>
<dbReference type="InterPro" id="IPR036636">
    <property type="entry name" value="COX7C/Cox8_sf"/>
</dbReference>
<organism evidence="8 9">
    <name type="scientific">Cutaneotrichosporon oleaginosum</name>
    <dbReference type="NCBI Taxonomy" id="879819"/>
    <lineage>
        <taxon>Eukaryota</taxon>
        <taxon>Fungi</taxon>
        <taxon>Dikarya</taxon>
        <taxon>Basidiomycota</taxon>
        <taxon>Agaricomycotina</taxon>
        <taxon>Tremellomycetes</taxon>
        <taxon>Trichosporonales</taxon>
        <taxon>Trichosporonaceae</taxon>
        <taxon>Cutaneotrichosporon</taxon>
    </lineage>
</organism>
<dbReference type="AlphaFoldDB" id="A0A0J0XZA1"/>
<proteinExistence type="inferred from homology"/>
<dbReference type="SUPFAM" id="SSF81427">
    <property type="entry name" value="Mitochondrial cytochrome c oxidase subunit VIIc (aka VIIIa)"/>
    <property type="match status" value="1"/>
</dbReference>
<dbReference type="EMBL" id="KQ087177">
    <property type="protein sequence ID" value="KLT46371.1"/>
    <property type="molecule type" value="Genomic_DNA"/>
</dbReference>
<gene>
    <name evidence="8" type="ORF">CC85DRAFT_281461</name>
</gene>
<feature type="transmembrane region" description="Helical" evidence="7">
    <location>
        <begin position="42"/>
        <end position="61"/>
    </location>
</feature>
<sequence length="73" mass="8076">MFVARAARPTLAAARLRAVRFAHFENVVDQTIPGGSKNRTMFTIRFITFTAVGSGLPFIVWKWQEYKASGGSA</sequence>
<keyword evidence="4 7" id="KW-0999">Mitochondrion inner membrane</keyword>
<keyword evidence="6 7" id="KW-0472">Membrane</keyword>
<dbReference type="GO" id="GO:0045277">
    <property type="term" value="C:respiratory chain complex IV"/>
    <property type="evidence" value="ECO:0007669"/>
    <property type="project" value="UniProtKB-UniRule"/>
</dbReference>
<dbReference type="Pfam" id="PF02935">
    <property type="entry name" value="COX7C"/>
    <property type="match status" value="1"/>
</dbReference>
<dbReference type="GO" id="GO:0006123">
    <property type="term" value="P:mitochondrial electron transport, cytochrome c to oxygen"/>
    <property type="evidence" value="ECO:0007669"/>
    <property type="project" value="UniProtKB-UniRule"/>
</dbReference>
<evidence type="ECO:0000256" key="7">
    <source>
        <dbReference type="RuleBase" id="RU368123"/>
    </source>
</evidence>
<keyword evidence="7" id="KW-1133">Transmembrane helix</keyword>
<dbReference type="InterPro" id="IPR004202">
    <property type="entry name" value="COX7C/Cox8"/>
</dbReference>
<evidence type="ECO:0000313" key="9">
    <source>
        <dbReference type="Proteomes" id="UP000053611"/>
    </source>
</evidence>
<evidence type="ECO:0000313" key="8">
    <source>
        <dbReference type="EMBL" id="KLT46371.1"/>
    </source>
</evidence>
<keyword evidence="7" id="KW-0809">Transit peptide</keyword>
<evidence type="ECO:0000256" key="3">
    <source>
        <dbReference type="ARBA" id="ARBA00010514"/>
    </source>
</evidence>
<dbReference type="GeneID" id="28982239"/>
<comment type="subunit">
    <text evidence="7">Component of the cytochrome c oxidase (complex IV, CIV), a multisubunit enzyme composed of a catalytic core of 3 subunits and several supernumerary subunits. The complex exists as a monomer or a dimer and forms supercomplexes (SCs) in the inner mitochondrial membrane with ubiquinol-cytochrome c oxidoreductase (cytochrome b-c1 complex, complex III, CIII).</text>
</comment>
<keyword evidence="7" id="KW-0812">Transmembrane</keyword>
<dbReference type="UniPathway" id="UPA00705"/>
<evidence type="ECO:0000256" key="2">
    <source>
        <dbReference type="ARBA" id="ARBA00004673"/>
    </source>
</evidence>
<comment type="similarity">
    <text evidence="3 7">Belongs to the cytochrome c oxidase VIIc family.</text>
</comment>
<accession>A0A0J0XZA1</accession>